<dbReference type="AlphaFoldDB" id="A0A844KP27"/>
<protein>
    <submittedName>
        <fullName evidence="1">Uncharacterized protein</fullName>
    </submittedName>
</protein>
<sequence length="66" mass="7855">MNESISYCIRHDILKDVLLKNRSEVRHMLLTEFDEKKFAKSMWKDGHEENFKTGIFHSKMALVRAT</sequence>
<organism evidence="1 2">
    <name type="scientific">Roseburia faecis</name>
    <dbReference type="NCBI Taxonomy" id="301302"/>
    <lineage>
        <taxon>Bacteria</taxon>
        <taxon>Bacillati</taxon>
        <taxon>Bacillota</taxon>
        <taxon>Clostridia</taxon>
        <taxon>Lachnospirales</taxon>
        <taxon>Lachnospiraceae</taxon>
        <taxon>Roseburia</taxon>
    </lineage>
</organism>
<gene>
    <name evidence="1" type="ORF">GMD30_05300</name>
</gene>
<evidence type="ECO:0000313" key="2">
    <source>
        <dbReference type="Proteomes" id="UP000446657"/>
    </source>
</evidence>
<accession>A0A844KP27</accession>
<dbReference type="RefSeq" id="WP_155175908.1">
    <property type="nucleotide sequence ID" value="NZ_WNAK01000026.1"/>
</dbReference>
<comment type="caution">
    <text evidence="1">The sequence shown here is derived from an EMBL/GenBank/DDBJ whole genome shotgun (WGS) entry which is preliminary data.</text>
</comment>
<evidence type="ECO:0000313" key="1">
    <source>
        <dbReference type="EMBL" id="MTR81140.1"/>
    </source>
</evidence>
<name>A0A844KP27_9FIRM</name>
<dbReference type="Proteomes" id="UP000446657">
    <property type="component" value="Unassembled WGS sequence"/>
</dbReference>
<reference evidence="1 2" key="1">
    <citation type="journal article" date="2019" name="Nat. Med.">
        <title>A library of human gut bacterial isolates paired with longitudinal multiomics data enables mechanistic microbiome research.</title>
        <authorList>
            <person name="Poyet M."/>
            <person name="Groussin M."/>
            <person name="Gibbons S.M."/>
            <person name="Avila-Pacheco J."/>
            <person name="Jiang X."/>
            <person name="Kearney S.M."/>
            <person name="Perrotta A.R."/>
            <person name="Berdy B."/>
            <person name="Zhao S."/>
            <person name="Lieberman T.D."/>
            <person name="Swanson P.K."/>
            <person name="Smith M."/>
            <person name="Roesemann S."/>
            <person name="Alexander J.E."/>
            <person name="Rich S.A."/>
            <person name="Livny J."/>
            <person name="Vlamakis H."/>
            <person name="Clish C."/>
            <person name="Bullock K."/>
            <person name="Deik A."/>
            <person name="Scott J."/>
            <person name="Pierce K.A."/>
            <person name="Xavier R.J."/>
            <person name="Alm E.J."/>
        </authorList>
    </citation>
    <scope>NUCLEOTIDE SEQUENCE [LARGE SCALE GENOMIC DNA]</scope>
    <source>
        <strain evidence="1 2">BIOML-A1</strain>
    </source>
</reference>
<dbReference type="EMBL" id="WNAL01000008">
    <property type="protein sequence ID" value="MTR81140.1"/>
    <property type="molecule type" value="Genomic_DNA"/>
</dbReference>
<proteinExistence type="predicted"/>